<name>A0ABP9QJD0_9PSEU</name>
<accession>A0ABP9QJD0</accession>
<dbReference type="Gene3D" id="1.10.357.10">
    <property type="entry name" value="Tetracycline Repressor, domain 2"/>
    <property type="match status" value="1"/>
</dbReference>
<evidence type="ECO:0000256" key="4">
    <source>
        <dbReference type="ARBA" id="ARBA00023163"/>
    </source>
</evidence>
<keyword evidence="2" id="KW-0805">Transcription regulation</keyword>
<dbReference type="InterPro" id="IPR009057">
    <property type="entry name" value="Homeodomain-like_sf"/>
</dbReference>
<organism evidence="7 8">
    <name type="scientific">Pseudonocardia eucalypti</name>
    <dbReference type="NCBI Taxonomy" id="648755"/>
    <lineage>
        <taxon>Bacteria</taxon>
        <taxon>Bacillati</taxon>
        <taxon>Actinomycetota</taxon>
        <taxon>Actinomycetes</taxon>
        <taxon>Pseudonocardiales</taxon>
        <taxon>Pseudonocardiaceae</taxon>
        <taxon>Pseudonocardia</taxon>
    </lineage>
</organism>
<feature type="domain" description="HTH tetR-type" evidence="6">
    <location>
        <begin position="17"/>
        <end position="77"/>
    </location>
</feature>
<dbReference type="InterPro" id="IPR036271">
    <property type="entry name" value="Tet_transcr_reg_TetR-rel_C_sf"/>
</dbReference>
<protein>
    <recommendedName>
        <fullName evidence="6">HTH tetR-type domain-containing protein</fullName>
    </recommendedName>
</protein>
<proteinExistence type="predicted"/>
<dbReference type="SUPFAM" id="SSF48498">
    <property type="entry name" value="Tetracyclin repressor-like, C-terminal domain"/>
    <property type="match status" value="1"/>
</dbReference>
<dbReference type="Pfam" id="PF02909">
    <property type="entry name" value="TetR_C_1"/>
    <property type="match status" value="1"/>
</dbReference>
<dbReference type="InterPro" id="IPR004111">
    <property type="entry name" value="Repressor_TetR_C"/>
</dbReference>
<dbReference type="Proteomes" id="UP001428817">
    <property type="component" value="Unassembled WGS sequence"/>
</dbReference>
<dbReference type="RefSeq" id="WP_185060890.1">
    <property type="nucleotide sequence ID" value="NZ_BAABJP010000029.1"/>
</dbReference>
<reference evidence="8" key="1">
    <citation type="journal article" date="2019" name="Int. J. Syst. Evol. Microbiol.">
        <title>The Global Catalogue of Microorganisms (GCM) 10K type strain sequencing project: providing services to taxonomists for standard genome sequencing and annotation.</title>
        <authorList>
            <consortium name="The Broad Institute Genomics Platform"/>
            <consortium name="The Broad Institute Genome Sequencing Center for Infectious Disease"/>
            <person name="Wu L."/>
            <person name="Ma J."/>
        </authorList>
    </citation>
    <scope>NUCLEOTIDE SEQUENCE [LARGE SCALE GENOMIC DNA]</scope>
    <source>
        <strain evidence="8">JCM 18303</strain>
    </source>
</reference>
<feature type="DNA-binding region" description="H-T-H motif" evidence="5">
    <location>
        <begin position="40"/>
        <end position="59"/>
    </location>
</feature>
<evidence type="ECO:0000256" key="3">
    <source>
        <dbReference type="ARBA" id="ARBA00023125"/>
    </source>
</evidence>
<evidence type="ECO:0000313" key="8">
    <source>
        <dbReference type="Proteomes" id="UP001428817"/>
    </source>
</evidence>
<dbReference type="InterPro" id="IPR050109">
    <property type="entry name" value="HTH-type_TetR-like_transc_reg"/>
</dbReference>
<keyword evidence="3 5" id="KW-0238">DNA-binding</keyword>
<dbReference type="PANTHER" id="PTHR30055:SF207">
    <property type="entry name" value="HTH-TYPE TRANSCRIPTIONAL REPRESSOR FATR"/>
    <property type="match status" value="1"/>
</dbReference>
<evidence type="ECO:0000256" key="1">
    <source>
        <dbReference type="ARBA" id="ARBA00022491"/>
    </source>
</evidence>
<dbReference type="PROSITE" id="PS50977">
    <property type="entry name" value="HTH_TETR_2"/>
    <property type="match status" value="1"/>
</dbReference>
<dbReference type="PANTHER" id="PTHR30055">
    <property type="entry name" value="HTH-TYPE TRANSCRIPTIONAL REGULATOR RUTR"/>
    <property type="match status" value="1"/>
</dbReference>
<dbReference type="PRINTS" id="PR00455">
    <property type="entry name" value="HTHTETR"/>
</dbReference>
<sequence>MSQYKREDRFQRIKSQVISPRETAEVALELIRNEGVEAVTIRRLAFELDVKSASLYYHFRNKDEILALAATVALAGIRGAGNPDRPWREWLLENTVRYRRALLVYPDLVPTLMRRHPLHIGTEEHERAVRLLEQQGVPPEIIMPLFDSLESLACGSALYAAAGSAFDRSEAWKDDFPAMYRVSTTVGLSDDEVFERAARGVIDGLAGPA</sequence>
<evidence type="ECO:0000259" key="6">
    <source>
        <dbReference type="PROSITE" id="PS50977"/>
    </source>
</evidence>
<comment type="caution">
    <text evidence="7">The sequence shown here is derived from an EMBL/GenBank/DDBJ whole genome shotgun (WGS) entry which is preliminary data.</text>
</comment>
<dbReference type="SUPFAM" id="SSF46689">
    <property type="entry name" value="Homeodomain-like"/>
    <property type="match status" value="1"/>
</dbReference>
<dbReference type="Pfam" id="PF00440">
    <property type="entry name" value="TetR_N"/>
    <property type="match status" value="1"/>
</dbReference>
<dbReference type="PRINTS" id="PR00400">
    <property type="entry name" value="TETREPRESSOR"/>
</dbReference>
<gene>
    <name evidence="7" type="ORF">GCM10023321_48990</name>
</gene>
<evidence type="ECO:0000256" key="2">
    <source>
        <dbReference type="ARBA" id="ARBA00023015"/>
    </source>
</evidence>
<evidence type="ECO:0000256" key="5">
    <source>
        <dbReference type="PROSITE-ProRule" id="PRU00335"/>
    </source>
</evidence>
<keyword evidence="4" id="KW-0804">Transcription</keyword>
<evidence type="ECO:0000313" key="7">
    <source>
        <dbReference type="EMBL" id="GAA5162911.1"/>
    </source>
</evidence>
<dbReference type="EMBL" id="BAABJP010000029">
    <property type="protein sequence ID" value="GAA5162911.1"/>
    <property type="molecule type" value="Genomic_DNA"/>
</dbReference>
<keyword evidence="8" id="KW-1185">Reference proteome</keyword>
<keyword evidence="1" id="KW-0678">Repressor</keyword>
<dbReference type="InterPro" id="IPR003012">
    <property type="entry name" value="Tet_transcr_reg_TetR"/>
</dbReference>
<dbReference type="InterPro" id="IPR001647">
    <property type="entry name" value="HTH_TetR"/>
</dbReference>